<dbReference type="Pfam" id="PF13472">
    <property type="entry name" value="Lipase_GDSL_2"/>
    <property type="match status" value="1"/>
</dbReference>
<reference evidence="3 4" key="1">
    <citation type="submission" date="2019-06" db="EMBL/GenBank/DDBJ databases">
        <title>Sequencing the genomes of 1000 actinobacteria strains.</title>
        <authorList>
            <person name="Klenk H.-P."/>
        </authorList>
    </citation>
    <scope>NUCLEOTIDE SEQUENCE [LARGE SCALE GENOMIC DNA]</scope>
    <source>
        <strain evidence="3 4">DSM 24617</strain>
    </source>
</reference>
<dbReference type="InterPro" id="IPR036514">
    <property type="entry name" value="SGNH_hydro_sf"/>
</dbReference>
<dbReference type="Proteomes" id="UP000318336">
    <property type="component" value="Unassembled WGS sequence"/>
</dbReference>
<keyword evidence="3" id="KW-0378">Hydrolase</keyword>
<comment type="caution">
    <text evidence="3">The sequence shown here is derived from an EMBL/GenBank/DDBJ whole genome shotgun (WGS) entry which is preliminary data.</text>
</comment>
<name>A0A542XCX4_9MICO</name>
<dbReference type="RefSeq" id="WP_142005686.1">
    <property type="nucleotide sequence ID" value="NZ_CAJTBP010000001.1"/>
</dbReference>
<accession>A0A542XCX4</accession>
<feature type="domain" description="SGNH hydrolase-type esterase" evidence="2">
    <location>
        <begin position="72"/>
        <end position="232"/>
    </location>
</feature>
<sequence>MAAVRRSASTLGLLALAAVTVVLCVLALRPQSAPDSPAASGQGGPTAASPSTPGPASTPSSAASQGRTVAVYGDAISAGGGSIEDPQQLPDRSWVGYLSDQGLRYVGGEATTGETTARAASDPPEVDADLHVAFLGLSDAYAGRSIDQVIGSLKDLQTAVSPDSPGSFVVAALGPARGLSPATLGSWNSALRQAATDNGWQFVDPWSTLRTDDFGWTETRFSYNATTPSVEGAKVLGANLARALAAAPSPTATTATS</sequence>
<dbReference type="AlphaFoldDB" id="A0A542XCX4"/>
<evidence type="ECO:0000313" key="3">
    <source>
        <dbReference type="EMBL" id="TQL33703.1"/>
    </source>
</evidence>
<dbReference type="OrthoDB" id="5120283at2"/>
<dbReference type="GO" id="GO:0016787">
    <property type="term" value="F:hydrolase activity"/>
    <property type="evidence" value="ECO:0007669"/>
    <property type="project" value="UniProtKB-KW"/>
</dbReference>
<dbReference type="Gene3D" id="3.40.50.1110">
    <property type="entry name" value="SGNH hydrolase"/>
    <property type="match status" value="1"/>
</dbReference>
<evidence type="ECO:0000313" key="4">
    <source>
        <dbReference type="Proteomes" id="UP000318336"/>
    </source>
</evidence>
<gene>
    <name evidence="3" type="ORF">FB554_1854</name>
</gene>
<organism evidence="3 4">
    <name type="scientific">Barrientosiimonas humi</name>
    <dbReference type="NCBI Taxonomy" id="999931"/>
    <lineage>
        <taxon>Bacteria</taxon>
        <taxon>Bacillati</taxon>
        <taxon>Actinomycetota</taxon>
        <taxon>Actinomycetes</taxon>
        <taxon>Micrococcales</taxon>
        <taxon>Dermacoccaceae</taxon>
        <taxon>Barrientosiimonas</taxon>
    </lineage>
</organism>
<dbReference type="EMBL" id="VFOK01000001">
    <property type="protein sequence ID" value="TQL33703.1"/>
    <property type="molecule type" value="Genomic_DNA"/>
</dbReference>
<feature type="region of interest" description="Disordered" evidence="1">
    <location>
        <begin position="32"/>
        <end position="65"/>
    </location>
</feature>
<dbReference type="InterPro" id="IPR013830">
    <property type="entry name" value="SGNH_hydro"/>
</dbReference>
<protein>
    <submittedName>
        <fullName evidence="3">GDSL-like lipase/acylhydrolase family protein</fullName>
    </submittedName>
</protein>
<dbReference type="SUPFAM" id="SSF52266">
    <property type="entry name" value="SGNH hydrolase"/>
    <property type="match status" value="1"/>
</dbReference>
<proteinExistence type="predicted"/>
<evidence type="ECO:0000259" key="2">
    <source>
        <dbReference type="Pfam" id="PF13472"/>
    </source>
</evidence>
<keyword evidence="4" id="KW-1185">Reference proteome</keyword>
<feature type="compositionally biased region" description="Low complexity" evidence="1">
    <location>
        <begin position="45"/>
        <end position="64"/>
    </location>
</feature>
<evidence type="ECO:0000256" key="1">
    <source>
        <dbReference type="SAM" id="MobiDB-lite"/>
    </source>
</evidence>